<dbReference type="Gene3D" id="3.40.50.11970">
    <property type="match status" value="1"/>
</dbReference>
<feature type="compositionally biased region" description="Pro residues" evidence="1">
    <location>
        <begin position="1500"/>
        <end position="1525"/>
    </location>
</feature>
<evidence type="ECO:0000313" key="4">
    <source>
        <dbReference type="EMBL" id="KAK3279127.1"/>
    </source>
</evidence>
<accession>A0AAE0GJ98</accession>
<keyword evidence="2" id="KW-1133">Transmembrane helix</keyword>
<keyword evidence="5" id="KW-1185">Reference proteome</keyword>
<feature type="compositionally biased region" description="Polar residues" evidence="1">
    <location>
        <begin position="1741"/>
        <end position="1750"/>
    </location>
</feature>
<feature type="compositionally biased region" description="Pro residues" evidence="1">
    <location>
        <begin position="1469"/>
        <end position="1493"/>
    </location>
</feature>
<keyword evidence="2" id="KW-0812">Transmembrane</keyword>
<feature type="region of interest" description="Disordered" evidence="1">
    <location>
        <begin position="1451"/>
        <end position="1527"/>
    </location>
</feature>
<gene>
    <name evidence="4" type="ORF">CYMTET_12966</name>
</gene>
<name>A0AAE0GJ98_9CHLO</name>
<evidence type="ECO:0000256" key="3">
    <source>
        <dbReference type="SAM" id="SignalP"/>
    </source>
</evidence>
<feature type="region of interest" description="Disordered" evidence="1">
    <location>
        <begin position="1739"/>
        <end position="1761"/>
    </location>
</feature>
<dbReference type="Proteomes" id="UP001190700">
    <property type="component" value="Unassembled WGS sequence"/>
</dbReference>
<dbReference type="PANTHER" id="PTHR37835">
    <property type="entry name" value="ALPHA-CLOSTRIPAIN"/>
    <property type="match status" value="1"/>
</dbReference>
<evidence type="ECO:0000256" key="1">
    <source>
        <dbReference type="SAM" id="MobiDB-lite"/>
    </source>
</evidence>
<proteinExistence type="predicted"/>
<dbReference type="Pfam" id="PF03415">
    <property type="entry name" value="Peptidase_C11"/>
    <property type="match status" value="1"/>
</dbReference>
<protein>
    <submittedName>
        <fullName evidence="4">Uncharacterized protein</fullName>
    </submittedName>
</protein>
<dbReference type="EMBL" id="LGRX02005119">
    <property type="protein sequence ID" value="KAK3279127.1"/>
    <property type="molecule type" value="Genomic_DNA"/>
</dbReference>
<keyword evidence="3" id="KW-0732">Signal</keyword>
<dbReference type="InterPro" id="IPR005077">
    <property type="entry name" value="Peptidase_C11"/>
</dbReference>
<feature type="chain" id="PRO_5041935014" evidence="3">
    <location>
        <begin position="25"/>
        <end position="1901"/>
    </location>
</feature>
<comment type="caution">
    <text evidence="4">The sequence shown here is derived from an EMBL/GenBank/DDBJ whole genome shotgun (WGS) entry which is preliminary data.</text>
</comment>
<feature type="transmembrane region" description="Helical" evidence="2">
    <location>
        <begin position="1847"/>
        <end position="1871"/>
    </location>
</feature>
<reference evidence="4 5" key="1">
    <citation type="journal article" date="2015" name="Genome Biol. Evol.">
        <title>Comparative Genomics of a Bacterivorous Green Alga Reveals Evolutionary Causalities and Consequences of Phago-Mixotrophic Mode of Nutrition.</title>
        <authorList>
            <person name="Burns J.A."/>
            <person name="Paasch A."/>
            <person name="Narechania A."/>
            <person name="Kim E."/>
        </authorList>
    </citation>
    <scope>NUCLEOTIDE SEQUENCE [LARGE SCALE GENOMIC DNA]</scope>
    <source>
        <strain evidence="4 5">PLY_AMNH</strain>
    </source>
</reference>
<dbReference type="PANTHER" id="PTHR37835:SF1">
    <property type="entry name" value="ALPHA-CLOSTRIPAIN"/>
    <property type="match status" value="1"/>
</dbReference>
<evidence type="ECO:0000256" key="2">
    <source>
        <dbReference type="SAM" id="Phobius"/>
    </source>
</evidence>
<feature type="signal peptide" evidence="3">
    <location>
        <begin position="1"/>
        <end position="24"/>
    </location>
</feature>
<feature type="compositionally biased region" description="Polar residues" evidence="1">
    <location>
        <begin position="1643"/>
        <end position="1660"/>
    </location>
</feature>
<sequence>MHVSGAYLQLICALLLLLTPSVLAKWTVLVYEVADNELDCAAMQDLQELLLAAEDIQAEIVVLADRAAEDSWSFCGVRNFGGITGWGSGTKELRLRSGGSAELLHDHGELDLGKKSVLGTFISRSIIRFPADDYALILWDHGNAWRGFGGDATPGIYQGGQYWSTALSLSELKSAIHSGLVGAGASQFSLIGFDACLMQSYAVTSMLSHLTAVVVASEELEPGHGWDYSAFSILGSHPSISPIDLGQTICDKYKQQAARSGTDTITLSVINIAEFLSFRTGFQRLIDALATALQGTELDGQDALVLGLAEVQSSSLEMIRTPGYDKESLLDLGMLLRGMNVEGWKGAAAIPEGLLDELIDSYDRAIAHQVTDVVMAQATGLSIYFPRTAAEYEYAYCYITAVRHWCEFLQAYFAAAARYADDNGAMLLFSEASAPIQLVPDPDYPGITLYALVGELGTGTAVDAKLRYGFEDAAGRVLFLGELPAYVQQGVVVAGVWDGIIFGLEQASEDEGAPPIISPIYSLLKEEYDENGEPTDGASINALVMYRNRDGRTERGFLRASFSDSAVVSLRLFVTTESGIVEVFPGAGGAVQPYLLQEVVNVATGEVKYTKYFGYCPELGWGADAMAGTLRLKYWHVVAGDLTGEADLGEVLPGLDRALRLQLEARSVVGVVAQLRSDPDSNVSSLSGGGNAQGAATLGGCRCRDPWDYYGSEFAGTCGNPDGDTVGTWCYLAADSCEDAGADVGPAGADWDYCRRHVAVPGEMVGSWVGEEDHPDGTCAIRISIEAGAVGTYAELRCSGEAQWSPYYSEYMLAVACVDDGAGFYESYTDSAATAVCTKFEHASDGALHLFWLAQDLPGGHPLAGAFDCRALEAALKQHPDAVAHSTLYLGDTASGVPHAAWSCAPKAVPGELVGSWSGPATFIPAVQGASGCEVQLVTEEGGTAVALVMSGDCGGGNVDEGLERLWRVLDYEPESCDGEFGGGVLNIATGSEERCVTVERSKTALQLMWRQPVLDAPAEDIRLPRLPCVGASHSEGSNATAGFVVVELAAAPSSALPVEQWACAAVPPAPPAGPVATVASTAVDIIGMAPLARELWGSWEGSESYGFEVCDIRVTFNSSDHTTLAVIRCEGDTEWAAYYQEQVIGSSCSGGNHGYYRATALDDPSVAWCTKWAREGMDLTLNWVASADKEDCQGIDEALDAAWGTYSVVATRLRPADVAGQPGVVSALEATHGTCVAQQAAPPELAGRWRGVEAWIASGERHTCSVNVTVAAGAPGEAEIHATYADGCSVGRVVEVARQRIFDVEVERCEGPADGRVSRGVLRAYSDGWQMCLLFQRNGTRLEMAYSSHLRNALPSFTCPPAPEFVADGYIVAMHLELAEDALSDDSLWLCHVRPDDEIILLPTLPDLNPSWVTAQESSTGGREPVSGYDYGQWGYDYSLSDYADAVVPTDDAEAPDSTGPSTAPSVAPRPPPSYALPPDATPPPSSPPPLAPQVSIPTAPPTPPTPPTPPAVPSPSPLLPSTPSPVSAPAAMRVVFAALDAELPDRRDSLSASPFLGSLEGAAAADAGLPSGSVKLRRLQVMLEGRLHLTAATPLLWTGEVHFHLRRALCAALSTAGLVAPQSSVVVTAIGPPEGRRTQEGGDTSSQETSPSAISSRNAMGVSVKLEVTVEASMLEAGREALWQSCLDGSLSHALLEDGINVTVSLEPPLHTNVRMSFIYNASKMQLRSTQLKLAAASTPHTVGSAGSNPPPTAPDETPSATALLEQALQQHDLNYRALKLVLMEELGLEAIESATDALDPHGDGMDLWYDSDIEYTTNRPRRDDDETSEDSGDPASDSSMTQALFMPIVAASLAGVFVSCIVIGSIVFRRCISRHKGLQFARMEDLDPAIIDEGAEAL</sequence>
<feature type="region of interest" description="Disordered" evidence="1">
    <location>
        <begin position="1633"/>
        <end position="1660"/>
    </location>
</feature>
<evidence type="ECO:0000313" key="5">
    <source>
        <dbReference type="Proteomes" id="UP001190700"/>
    </source>
</evidence>
<keyword evidence="2" id="KW-0472">Membrane</keyword>
<organism evidence="4 5">
    <name type="scientific">Cymbomonas tetramitiformis</name>
    <dbReference type="NCBI Taxonomy" id="36881"/>
    <lineage>
        <taxon>Eukaryota</taxon>
        <taxon>Viridiplantae</taxon>
        <taxon>Chlorophyta</taxon>
        <taxon>Pyramimonadophyceae</taxon>
        <taxon>Pyramimonadales</taxon>
        <taxon>Pyramimonadaceae</taxon>
        <taxon>Cymbomonas</taxon>
    </lineage>
</organism>
<feature type="region of interest" description="Disordered" evidence="1">
    <location>
        <begin position="1819"/>
        <end position="1842"/>
    </location>
</feature>